<feature type="region of interest" description="Disordered" evidence="7">
    <location>
        <begin position="860"/>
        <end position="908"/>
    </location>
</feature>
<feature type="transmembrane region" description="Helical" evidence="5">
    <location>
        <begin position="144"/>
        <end position="166"/>
    </location>
</feature>
<keyword evidence="1 5" id="KW-1003">Cell membrane</keyword>
<comment type="similarity">
    <text evidence="5">Belongs to the UPF0182 family.</text>
</comment>
<keyword evidence="2 5" id="KW-0812">Transmembrane</keyword>
<feature type="compositionally biased region" description="Acidic residues" evidence="7">
    <location>
        <begin position="860"/>
        <end position="896"/>
    </location>
</feature>
<evidence type="ECO:0000256" key="3">
    <source>
        <dbReference type="ARBA" id="ARBA00022989"/>
    </source>
</evidence>
<dbReference type="EMBL" id="DXDC01000313">
    <property type="protein sequence ID" value="HIY66653.1"/>
    <property type="molecule type" value="Genomic_DNA"/>
</dbReference>
<comment type="caution">
    <text evidence="5">Lacks conserved residue(s) required for the propagation of feature annotation.</text>
</comment>
<dbReference type="Proteomes" id="UP000824005">
    <property type="component" value="Unassembled WGS sequence"/>
</dbReference>
<evidence type="ECO:0000313" key="9">
    <source>
        <dbReference type="Proteomes" id="UP000824005"/>
    </source>
</evidence>
<feature type="transmembrane region" description="Helical" evidence="5">
    <location>
        <begin position="35"/>
        <end position="61"/>
    </location>
</feature>
<evidence type="ECO:0000256" key="5">
    <source>
        <dbReference type="HAMAP-Rule" id="MF_01600"/>
    </source>
</evidence>
<gene>
    <name evidence="8" type="ORF">H9830_10305</name>
</gene>
<name>A0A9D1YVT7_9MICO</name>
<feature type="transmembrane region" description="Helical" evidence="5">
    <location>
        <begin position="186"/>
        <end position="208"/>
    </location>
</feature>
<evidence type="ECO:0000256" key="4">
    <source>
        <dbReference type="ARBA" id="ARBA00023136"/>
    </source>
</evidence>
<dbReference type="GO" id="GO:0005886">
    <property type="term" value="C:plasma membrane"/>
    <property type="evidence" value="ECO:0007669"/>
    <property type="project" value="UniProtKB-SubCell"/>
</dbReference>
<keyword evidence="6" id="KW-0175">Coiled coil</keyword>
<evidence type="ECO:0000256" key="1">
    <source>
        <dbReference type="ARBA" id="ARBA00022475"/>
    </source>
</evidence>
<dbReference type="Pfam" id="PF03699">
    <property type="entry name" value="UPF0182"/>
    <property type="match status" value="1"/>
</dbReference>
<dbReference type="InterPro" id="IPR005372">
    <property type="entry name" value="UPF0182"/>
</dbReference>
<organism evidence="8 9">
    <name type="scientific">Candidatus Agrococcus pullicola</name>
    <dbReference type="NCBI Taxonomy" id="2838429"/>
    <lineage>
        <taxon>Bacteria</taxon>
        <taxon>Bacillati</taxon>
        <taxon>Actinomycetota</taxon>
        <taxon>Actinomycetes</taxon>
        <taxon>Micrococcales</taxon>
        <taxon>Microbacteriaceae</taxon>
        <taxon>Agrococcus</taxon>
    </lineage>
</organism>
<comment type="subcellular location">
    <subcellularLocation>
        <location evidence="5">Cell membrane</location>
        <topology evidence="5">Multi-pass membrane protein</topology>
    </subcellularLocation>
</comment>
<dbReference type="PANTHER" id="PTHR39344:SF1">
    <property type="entry name" value="UPF0182 PROTEIN SLL1060"/>
    <property type="match status" value="1"/>
</dbReference>
<evidence type="ECO:0000256" key="7">
    <source>
        <dbReference type="SAM" id="MobiDB-lite"/>
    </source>
</evidence>
<dbReference type="HAMAP" id="MF_01600">
    <property type="entry name" value="UPF0182"/>
    <property type="match status" value="1"/>
</dbReference>
<feature type="coiled-coil region" evidence="6">
    <location>
        <begin position="908"/>
        <end position="968"/>
    </location>
</feature>
<feature type="transmembrane region" description="Helical" evidence="5">
    <location>
        <begin position="228"/>
        <end position="253"/>
    </location>
</feature>
<keyword evidence="4 5" id="KW-0472">Membrane</keyword>
<keyword evidence="3 5" id="KW-1133">Transmembrane helix</keyword>
<protein>
    <recommendedName>
        <fullName evidence="5">UPF0182 protein H9830_10305</fullName>
    </recommendedName>
</protein>
<accession>A0A9D1YVT7</accession>
<evidence type="ECO:0000256" key="6">
    <source>
        <dbReference type="SAM" id="Coils"/>
    </source>
</evidence>
<proteinExistence type="inferred from homology"/>
<comment type="caution">
    <text evidence="8">The sequence shown here is derived from an EMBL/GenBank/DDBJ whole genome shotgun (WGS) entry which is preliminary data.</text>
</comment>
<feature type="transmembrane region" description="Helical" evidence="5">
    <location>
        <begin position="260"/>
        <end position="280"/>
    </location>
</feature>
<evidence type="ECO:0000313" key="8">
    <source>
        <dbReference type="EMBL" id="HIY66653.1"/>
    </source>
</evidence>
<dbReference type="AlphaFoldDB" id="A0A9D1YVT7"/>
<reference evidence="8" key="2">
    <citation type="submission" date="2021-04" db="EMBL/GenBank/DDBJ databases">
        <authorList>
            <person name="Gilroy R."/>
        </authorList>
    </citation>
    <scope>NUCLEOTIDE SEQUENCE</scope>
    <source>
        <strain evidence="8">ChiGjej1B1-98</strain>
    </source>
</reference>
<feature type="transmembrane region" description="Helical" evidence="5">
    <location>
        <begin position="87"/>
        <end position="105"/>
    </location>
</feature>
<dbReference type="PANTHER" id="PTHR39344">
    <property type="entry name" value="UPF0182 PROTEIN SLL1060"/>
    <property type="match status" value="1"/>
</dbReference>
<dbReference type="GO" id="GO:0005576">
    <property type="term" value="C:extracellular region"/>
    <property type="evidence" value="ECO:0007669"/>
    <property type="project" value="TreeGrafter"/>
</dbReference>
<evidence type="ECO:0000256" key="2">
    <source>
        <dbReference type="ARBA" id="ARBA00022692"/>
    </source>
</evidence>
<feature type="region of interest" description="Disordered" evidence="7">
    <location>
        <begin position="682"/>
        <end position="702"/>
    </location>
</feature>
<sequence>MVAALAIGFYYFTGFYTDYLWFAQLGFSEVVLVRWGSIAVMFAIGFLAMAVPLAIVMQVAFRTRPTYAQLSSQLDRYQSQIEPLRRVGMVLIPVIFGLFSGAAAASRWELVQLWLNRQPFGQTDPQFGLDISFYVFEVPFYQQVVTMVLLVVFACFAATVAMSYLYGSLRISGREFRVARATRIMLAVLAALFMLGLAVNIWLGQYAALSQPSSSVVRAGAGHAAVNATIPGIQIMAGIAALVAICFLVTAVIGRWRISIVGTAMLIVASLVVGAAYPALIQRFQVDPSARTLEAEYIDRNIQSTRDAFGVADVERVSTDTTTTTEQGQLAEDAQTTANIRIMDPALVSEAFQNLESYRQFYSFPEQLNVDRYVIDGELQDTVVSLREMNNDWLSEQSWYNQHIVYTHGYGMVAAYGNQRGPEGQPVFMQGGVPTSGPLGDYEPRIYFGQSQPEYSIVGGTEDGVDLEVDYPRGGDEGSGADNAMTTFDGDGGPNVGSLFNRLAYALQFQSEQILLSDAINSDSQILYNRDPIERVQEVAPYLTLDQTSYPAVVDGRVVWIVDGFTTTDLYPYSTPMSMAGAIRDSTNPNPQVGPNDTVNYIRNSVKGVVDAYDGSVTLYAWDTDDPVLQAWQSVYPSSTTPMEEMSGDLLSHVRYPQDLFKMQRAILGDYHVTNPGTFYSDDDRWRTPTEPTWTGDGTAPPQPPYYLTMSVEEQDPAFTLYSTFIPHGGEGTPNVLYGYFSVNADAGSTPGEVSEDYGRLVIQELPRDQSVPGPGQMQNNFNTDDAISVELNILERGATQVMRGNLLTVPVGGGLLYVQPVYLRSTGETSFPVLRRVLVSFGDNIAFADTLDDALDELFDGDSGADVDDAPEGIEEDPIDPEDPDTPTEPEEPSEPETPQEPISDDLRTLQLELQEVLEEANQALQDREEAYANNDLVAAAEADERLQEALERAIVLSDEIERLEAEG</sequence>
<reference evidence="8" key="1">
    <citation type="journal article" date="2021" name="PeerJ">
        <title>Extensive microbial diversity within the chicken gut microbiome revealed by metagenomics and culture.</title>
        <authorList>
            <person name="Gilroy R."/>
            <person name="Ravi A."/>
            <person name="Getino M."/>
            <person name="Pursley I."/>
            <person name="Horton D.L."/>
            <person name="Alikhan N.F."/>
            <person name="Baker D."/>
            <person name="Gharbi K."/>
            <person name="Hall N."/>
            <person name="Watson M."/>
            <person name="Adriaenssens E.M."/>
            <person name="Foster-Nyarko E."/>
            <person name="Jarju S."/>
            <person name="Secka A."/>
            <person name="Antonio M."/>
            <person name="Oren A."/>
            <person name="Chaudhuri R.R."/>
            <person name="La Ragione R."/>
            <person name="Hildebrand F."/>
            <person name="Pallen M.J."/>
        </authorList>
    </citation>
    <scope>NUCLEOTIDE SEQUENCE</scope>
    <source>
        <strain evidence="8">ChiGjej1B1-98</strain>
    </source>
</reference>